<evidence type="ECO:0000313" key="2">
    <source>
        <dbReference type="Proteomes" id="UP001155077"/>
    </source>
</evidence>
<dbReference type="PANTHER" id="PTHR38733">
    <property type="entry name" value="PROTEIN MCRC"/>
    <property type="match status" value="1"/>
</dbReference>
<dbReference type="InterPro" id="IPR011604">
    <property type="entry name" value="PDDEXK-like_dom_sf"/>
</dbReference>
<dbReference type="InterPro" id="IPR019292">
    <property type="entry name" value="McrC"/>
</dbReference>
<accession>A0ABT0YZL6</accession>
<keyword evidence="2" id="KW-1185">Reference proteome</keyword>
<sequence length="416" mass="48984">MKKTNRIQVFEHQFLPIGGAFKKHHLKAFSNLNAIHDDCYFDLRYNGLKFKNYVGVVQVDGLTIEILPKIDSHEENKDLWQGVLIDMLKATKKLKVQKIGQANVSKQNIHLLDIYFEWYLREVELLIRQGLIKQYYKQTGNVKALKGKLEFSGHIQKNLIHKERFYTTHQVYEKDHLIHQILSFALEIIEHFSKGTYLYSKCKSVQLDFPDVSKCYIDRSTFSRLKNNRKTAPYNTALEIAKFIILQYAPNISSGDEKMLALLFDMNSLWEEYVLARLKNEAKNHPNLDVYGQKSKKFWQGITIRPDIVVKLNEDIFIIDTKWKNIRNSKPSTQDLRQMYVYNDYWKSFKAVLLYPTDENSKTPVFSTYHDKDHECGIGKVNVLQGEKLNPEIGEEIINWFRIEKQDFRKITSQML</sequence>
<evidence type="ECO:0000313" key="1">
    <source>
        <dbReference type="EMBL" id="MCM8568909.1"/>
    </source>
</evidence>
<comment type="caution">
    <text evidence="1">The sequence shown here is derived from an EMBL/GenBank/DDBJ whole genome shotgun (WGS) entry which is preliminary data.</text>
</comment>
<dbReference type="EMBL" id="JAMSCK010000002">
    <property type="protein sequence ID" value="MCM8568909.1"/>
    <property type="molecule type" value="Genomic_DNA"/>
</dbReference>
<organism evidence="1 2">
    <name type="scientific">Gramella jeungdoensis</name>
    <dbReference type="NCBI Taxonomy" id="708091"/>
    <lineage>
        <taxon>Bacteria</taxon>
        <taxon>Pseudomonadati</taxon>
        <taxon>Bacteroidota</taxon>
        <taxon>Flavobacteriia</taxon>
        <taxon>Flavobacteriales</taxon>
        <taxon>Flavobacteriaceae</taxon>
        <taxon>Christiangramia</taxon>
    </lineage>
</organism>
<dbReference type="Gene3D" id="3.90.320.10">
    <property type="match status" value="1"/>
</dbReference>
<dbReference type="PANTHER" id="PTHR38733:SF1">
    <property type="entry name" value="TYPE IV METHYL-DIRECTED RESTRICTION ENZYME ECOKMCRBC"/>
    <property type="match status" value="1"/>
</dbReference>
<dbReference type="Proteomes" id="UP001155077">
    <property type="component" value="Unassembled WGS sequence"/>
</dbReference>
<dbReference type="Pfam" id="PF10117">
    <property type="entry name" value="McrBC"/>
    <property type="match status" value="1"/>
</dbReference>
<dbReference type="RefSeq" id="WP_252111422.1">
    <property type="nucleotide sequence ID" value="NZ_JAMSCK010000002.1"/>
</dbReference>
<gene>
    <name evidence="1" type="ORF">NE848_05940</name>
</gene>
<reference evidence="1" key="1">
    <citation type="submission" date="2022-06" db="EMBL/GenBank/DDBJ databases">
        <title>Gramella sediminis sp. nov., isolated from deep-sea sediment of the Indian Ocean.</title>
        <authorList>
            <person name="Yang L."/>
        </authorList>
    </citation>
    <scope>NUCLEOTIDE SEQUENCE</scope>
    <source>
        <strain evidence="1">HMD3159</strain>
    </source>
</reference>
<name>A0ABT0YZL6_9FLAO</name>
<proteinExistence type="predicted"/>
<protein>
    <submittedName>
        <fullName evidence="1">McrC family protein</fullName>
    </submittedName>
</protein>